<dbReference type="PANTHER" id="PTHR30024">
    <property type="entry name" value="ALIPHATIC SULFONATES-BINDING PROTEIN-RELATED"/>
    <property type="match status" value="1"/>
</dbReference>
<feature type="domain" description="SsuA/THI5-like" evidence="4">
    <location>
        <begin position="35"/>
        <end position="232"/>
    </location>
</feature>
<dbReference type="Pfam" id="PF09084">
    <property type="entry name" value="NMT1"/>
    <property type="match status" value="1"/>
</dbReference>
<sequence length="319" mass="35168">MSPADGVPPWQGRDNKRVQINAGFAKGMTGIANQYAIAKGWYSDAGIDLDIVDIPNPVAAFGAGEVDIADGDPGTYIPAIANGVTMKIVGNMWRSRGAYWIIAKPEIKTWADLKGKTIGTGQATGGMALTVMEVLSQNGIDYKKDVEYAANNFYQEAYASFVKGEVDATIIHQPFATLAEQEGTAHVLAKTWEYVPEYQTGVLVASQKLIDEQPEVVERLLEVYFYTNEYAKTHLDEFLPWAAEYLNLDEATAKKAINSEIILWENNPIVDTKRLQVTEDLLTKYGMQREAISVDGVVDNTFAEKVAKTLLLGKYAKQK</sequence>
<dbReference type="SUPFAM" id="SSF53850">
    <property type="entry name" value="Periplasmic binding protein-like II"/>
    <property type="match status" value="1"/>
</dbReference>
<organism evidence="5 6">
    <name type="scientific">Paenibacillus albidus</name>
    <dbReference type="NCBI Taxonomy" id="2041023"/>
    <lineage>
        <taxon>Bacteria</taxon>
        <taxon>Bacillati</taxon>
        <taxon>Bacillota</taxon>
        <taxon>Bacilli</taxon>
        <taxon>Bacillales</taxon>
        <taxon>Paenibacillaceae</taxon>
        <taxon>Paenibacillus</taxon>
    </lineage>
</organism>
<evidence type="ECO:0000256" key="2">
    <source>
        <dbReference type="ARBA" id="ARBA00010742"/>
    </source>
</evidence>
<accession>A0A917CLZ3</accession>
<comment type="caution">
    <text evidence="5">The sequence shown here is derived from an EMBL/GenBank/DDBJ whole genome shotgun (WGS) entry which is preliminary data.</text>
</comment>
<name>A0A917CLZ3_9BACL</name>
<protein>
    <submittedName>
        <fullName evidence="5">Nitrate ABC transporter substrate-binding protein</fullName>
    </submittedName>
</protein>
<proteinExistence type="inferred from homology"/>
<reference evidence="5" key="2">
    <citation type="submission" date="2020-09" db="EMBL/GenBank/DDBJ databases">
        <authorList>
            <person name="Sun Q."/>
            <person name="Zhou Y."/>
        </authorList>
    </citation>
    <scope>NUCLEOTIDE SEQUENCE</scope>
    <source>
        <strain evidence="5">CGMCC 1.16134</strain>
    </source>
</reference>
<gene>
    <name evidence="5" type="ORF">GCM10010912_40750</name>
</gene>
<dbReference type="AlphaFoldDB" id="A0A917CLZ3"/>
<dbReference type="PANTHER" id="PTHR30024:SF47">
    <property type="entry name" value="TAURINE-BINDING PERIPLASMIC PROTEIN"/>
    <property type="match status" value="1"/>
</dbReference>
<dbReference type="Gene3D" id="3.40.190.10">
    <property type="entry name" value="Periplasmic binding protein-like II"/>
    <property type="match status" value="2"/>
</dbReference>
<dbReference type="InterPro" id="IPR015168">
    <property type="entry name" value="SsuA/THI5"/>
</dbReference>
<comment type="similarity">
    <text evidence="2">Belongs to the bacterial solute-binding protein SsuA/TauA family.</text>
</comment>
<evidence type="ECO:0000259" key="4">
    <source>
        <dbReference type="Pfam" id="PF09084"/>
    </source>
</evidence>
<keyword evidence="6" id="KW-1185">Reference proteome</keyword>
<evidence type="ECO:0000256" key="1">
    <source>
        <dbReference type="ARBA" id="ARBA00004418"/>
    </source>
</evidence>
<dbReference type="RefSeq" id="WP_189028118.1">
    <property type="nucleotide sequence ID" value="NZ_BMKR01000018.1"/>
</dbReference>
<dbReference type="Proteomes" id="UP000637643">
    <property type="component" value="Unassembled WGS sequence"/>
</dbReference>
<evidence type="ECO:0000313" key="6">
    <source>
        <dbReference type="Proteomes" id="UP000637643"/>
    </source>
</evidence>
<dbReference type="GO" id="GO:0042597">
    <property type="term" value="C:periplasmic space"/>
    <property type="evidence" value="ECO:0007669"/>
    <property type="project" value="UniProtKB-SubCell"/>
</dbReference>
<keyword evidence="3" id="KW-0732">Signal</keyword>
<evidence type="ECO:0000256" key="3">
    <source>
        <dbReference type="ARBA" id="ARBA00022729"/>
    </source>
</evidence>
<dbReference type="EMBL" id="BMKR01000018">
    <property type="protein sequence ID" value="GGF91654.1"/>
    <property type="molecule type" value="Genomic_DNA"/>
</dbReference>
<reference evidence="5" key="1">
    <citation type="journal article" date="2014" name="Int. J. Syst. Evol. Microbiol.">
        <title>Complete genome sequence of Corynebacterium casei LMG S-19264T (=DSM 44701T), isolated from a smear-ripened cheese.</title>
        <authorList>
            <consortium name="US DOE Joint Genome Institute (JGI-PGF)"/>
            <person name="Walter F."/>
            <person name="Albersmeier A."/>
            <person name="Kalinowski J."/>
            <person name="Ruckert C."/>
        </authorList>
    </citation>
    <scope>NUCLEOTIDE SEQUENCE</scope>
    <source>
        <strain evidence="5">CGMCC 1.16134</strain>
    </source>
</reference>
<comment type="subcellular location">
    <subcellularLocation>
        <location evidence="1">Periplasm</location>
    </subcellularLocation>
</comment>
<evidence type="ECO:0000313" key="5">
    <source>
        <dbReference type="EMBL" id="GGF91654.1"/>
    </source>
</evidence>